<reference evidence="3" key="1">
    <citation type="submission" date="2023-11" db="EMBL/GenBank/DDBJ databases">
        <title>Genome assemblies of two species of porcelain crab, Petrolisthes cinctipes and Petrolisthes manimaculis (Anomura: Porcellanidae).</title>
        <authorList>
            <person name="Angst P."/>
        </authorList>
    </citation>
    <scope>NUCLEOTIDE SEQUENCE</scope>
    <source>
        <strain evidence="3">PB745_02</strain>
        <tissue evidence="3">Gill</tissue>
    </source>
</reference>
<dbReference type="AlphaFoldDB" id="A0AAE1TUQ5"/>
<feature type="compositionally biased region" description="Low complexity" evidence="1">
    <location>
        <begin position="171"/>
        <end position="196"/>
    </location>
</feature>
<evidence type="ECO:0000313" key="4">
    <source>
        <dbReference type="Proteomes" id="UP001292094"/>
    </source>
</evidence>
<dbReference type="PROSITE" id="PS51257">
    <property type="entry name" value="PROKAR_LIPOPROTEIN"/>
    <property type="match status" value="1"/>
</dbReference>
<dbReference type="PROSITE" id="PS51029">
    <property type="entry name" value="MADF"/>
    <property type="match status" value="1"/>
</dbReference>
<dbReference type="PANTHER" id="PTHR12243">
    <property type="entry name" value="MADF DOMAIN TRANSCRIPTION FACTOR"/>
    <property type="match status" value="1"/>
</dbReference>
<feature type="region of interest" description="Disordered" evidence="1">
    <location>
        <begin position="153"/>
        <end position="217"/>
    </location>
</feature>
<proteinExistence type="predicted"/>
<dbReference type="EMBL" id="JAWZYT010003972">
    <property type="protein sequence ID" value="KAK4295910.1"/>
    <property type="molecule type" value="Genomic_DNA"/>
</dbReference>
<keyword evidence="4" id="KW-1185">Reference proteome</keyword>
<accession>A0AAE1TUQ5</accession>
<organism evidence="3 4">
    <name type="scientific">Petrolisthes manimaculis</name>
    <dbReference type="NCBI Taxonomy" id="1843537"/>
    <lineage>
        <taxon>Eukaryota</taxon>
        <taxon>Metazoa</taxon>
        <taxon>Ecdysozoa</taxon>
        <taxon>Arthropoda</taxon>
        <taxon>Crustacea</taxon>
        <taxon>Multicrustacea</taxon>
        <taxon>Malacostraca</taxon>
        <taxon>Eumalacostraca</taxon>
        <taxon>Eucarida</taxon>
        <taxon>Decapoda</taxon>
        <taxon>Pleocyemata</taxon>
        <taxon>Anomura</taxon>
        <taxon>Galatheoidea</taxon>
        <taxon>Porcellanidae</taxon>
        <taxon>Petrolisthes</taxon>
    </lineage>
</organism>
<dbReference type="GO" id="GO:0005667">
    <property type="term" value="C:transcription regulator complex"/>
    <property type="evidence" value="ECO:0007669"/>
    <property type="project" value="TreeGrafter"/>
</dbReference>
<dbReference type="SMART" id="SM00595">
    <property type="entry name" value="MADF"/>
    <property type="match status" value="1"/>
</dbReference>
<sequence length="286" mass="31861">MLELKLSASPETPNHWQLSAASCFQEKPHRKVMWSTEATHQLLECVREFPILWDPGHEYFSKTLLKKEKWSEVASQLQLEFPEMAAINLNAGDVQAKFATIKGSFQREVKKLQNIPTGLRSGIKLRWQFFKACLFMLPHYDVYSTTATFTLPPSKEEPLQDEPDEVLSLQPSPSSSSSLSTVSSPSPSTSSASPSSHKSKPPSSPPRKKKKVTGGNLVIEKNNESVNSLDALIVGQKNEKPDIIQKTVSAVTSFMSMVSEKRKKAIAANIMNVLVNEPQFSPDEFE</sequence>
<evidence type="ECO:0000313" key="3">
    <source>
        <dbReference type="EMBL" id="KAK4295910.1"/>
    </source>
</evidence>
<feature type="domain" description="MADF" evidence="2">
    <location>
        <begin position="41"/>
        <end position="141"/>
    </location>
</feature>
<gene>
    <name evidence="3" type="ORF">Pmani_031555</name>
</gene>
<dbReference type="GO" id="GO:0006357">
    <property type="term" value="P:regulation of transcription by RNA polymerase II"/>
    <property type="evidence" value="ECO:0007669"/>
    <property type="project" value="TreeGrafter"/>
</dbReference>
<evidence type="ECO:0000256" key="1">
    <source>
        <dbReference type="SAM" id="MobiDB-lite"/>
    </source>
</evidence>
<dbReference type="PANTHER" id="PTHR12243:SF67">
    <property type="entry name" value="COREPRESSOR OF PANGOLIN, ISOFORM A-RELATED"/>
    <property type="match status" value="1"/>
</dbReference>
<name>A0AAE1TUQ5_9EUCA</name>
<evidence type="ECO:0000259" key="2">
    <source>
        <dbReference type="PROSITE" id="PS51029"/>
    </source>
</evidence>
<comment type="caution">
    <text evidence="3">The sequence shown here is derived from an EMBL/GenBank/DDBJ whole genome shotgun (WGS) entry which is preliminary data.</text>
</comment>
<dbReference type="Proteomes" id="UP001292094">
    <property type="component" value="Unassembled WGS sequence"/>
</dbReference>
<dbReference type="InterPro" id="IPR006578">
    <property type="entry name" value="MADF-dom"/>
</dbReference>
<dbReference type="GO" id="GO:0005634">
    <property type="term" value="C:nucleus"/>
    <property type="evidence" value="ECO:0007669"/>
    <property type="project" value="TreeGrafter"/>
</dbReference>
<protein>
    <recommendedName>
        <fullName evidence="2">MADF domain-containing protein</fullName>
    </recommendedName>
</protein>
<dbReference type="Pfam" id="PF10545">
    <property type="entry name" value="MADF_DNA_bdg"/>
    <property type="match status" value="1"/>
</dbReference>
<dbReference type="InterPro" id="IPR039353">
    <property type="entry name" value="TF_Adf1"/>
</dbReference>